<feature type="region of interest" description="Disordered" evidence="1">
    <location>
        <begin position="83"/>
        <end position="110"/>
    </location>
</feature>
<dbReference type="AlphaFoldDB" id="A0A4C2A0K4"/>
<dbReference type="EMBL" id="BGZK01002482">
    <property type="protein sequence ID" value="GBP94256.1"/>
    <property type="molecule type" value="Genomic_DNA"/>
</dbReference>
<proteinExistence type="predicted"/>
<reference evidence="2 3" key="1">
    <citation type="journal article" date="2019" name="Commun. Biol.">
        <title>The bagworm genome reveals a unique fibroin gene that provides high tensile strength.</title>
        <authorList>
            <person name="Kono N."/>
            <person name="Nakamura H."/>
            <person name="Ohtoshi R."/>
            <person name="Tomita M."/>
            <person name="Numata K."/>
            <person name="Arakawa K."/>
        </authorList>
    </citation>
    <scope>NUCLEOTIDE SEQUENCE [LARGE SCALE GENOMIC DNA]</scope>
</reference>
<accession>A0A4C2A0K4</accession>
<evidence type="ECO:0000313" key="2">
    <source>
        <dbReference type="EMBL" id="GBP94256.1"/>
    </source>
</evidence>
<keyword evidence="3" id="KW-1185">Reference proteome</keyword>
<protein>
    <submittedName>
        <fullName evidence="2">Uncharacterized protein</fullName>
    </submittedName>
</protein>
<comment type="caution">
    <text evidence="2">The sequence shown here is derived from an EMBL/GenBank/DDBJ whole genome shotgun (WGS) entry which is preliminary data.</text>
</comment>
<evidence type="ECO:0000313" key="3">
    <source>
        <dbReference type="Proteomes" id="UP000299102"/>
    </source>
</evidence>
<evidence type="ECO:0000256" key="1">
    <source>
        <dbReference type="SAM" id="MobiDB-lite"/>
    </source>
</evidence>
<name>A0A4C2A0K4_EUMVA</name>
<organism evidence="2 3">
    <name type="scientific">Eumeta variegata</name>
    <name type="common">Bagworm moth</name>
    <name type="synonym">Eumeta japonica</name>
    <dbReference type="NCBI Taxonomy" id="151549"/>
    <lineage>
        <taxon>Eukaryota</taxon>
        <taxon>Metazoa</taxon>
        <taxon>Ecdysozoa</taxon>
        <taxon>Arthropoda</taxon>
        <taxon>Hexapoda</taxon>
        <taxon>Insecta</taxon>
        <taxon>Pterygota</taxon>
        <taxon>Neoptera</taxon>
        <taxon>Endopterygota</taxon>
        <taxon>Lepidoptera</taxon>
        <taxon>Glossata</taxon>
        <taxon>Ditrysia</taxon>
        <taxon>Tineoidea</taxon>
        <taxon>Psychidae</taxon>
        <taxon>Oiketicinae</taxon>
        <taxon>Eumeta</taxon>
    </lineage>
</organism>
<gene>
    <name evidence="2" type="ORF">EVAR_69341_1</name>
</gene>
<feature type="compositionally biased region" description="Low complexity" evidence="1">
    <location>
        <begin position="87"/>
        <end position="97"/>
    </location>
</feature>
<dbReference type="Proteomes" id="UP000299102">
    <property type="component" value="Unassembled WGS sequence"/>
</dbReference>
<sequence>MPTEENIPFWGSCPFIIIELHCLIQNKWGHTLTGLTSRVRQRCVASSCLFNPFMNCCQHDLILVSRQVRLAIHIEVLIPTPSAHNGAPRNTQPAAARARARAPNERRPRSGSLCAAPCRALGGNATYCRNLVIGLACSLGTRPIDSLIIDAAAATGADAKSSGRKVDLIRQKLFDAVLMRFVRTNGEAF</sequence>